<protein>
    <recommendedName>
        <fullName evidence="2">Myb-like domain-containing protein</fullName>
    </recommendedName>
</protein>
<dbReference type="Pfam" id="PF13837">
    <property type="entry name" value="Myb_DNA-bind_4"/>
    <property type="match status" value="1"/>
</dbReference>
<organism evidence="3 4">
    <name type="scientific">Kalanchoe fedtschenkoi</name>
    <name type="common">Lavender scallops</name>
    <name type="synonym">South American air plant</name>
    <dbReference type="NCBI Taxonomy" id="63787"/>
    <lineage>
        <taxon>Eukaryota</taxon>
        <taxon>Viridiplantae</taxon>
        <taxon>Streptophyta</taxon>
        <taxon>Embryophyta</taxon>
        <taxon>Tracheophyta</taxon>
        <taxon>Spermatophyta</taxon>
        <taxon>Magnoliopsida</taxon>
        <taxon>eudicotyledons</taxon>
        <taxon>Gunneridae</taxon>
        <taxon>Pentapetalae</taxon>
        <taxon>Saxifragales</taxon>
        <taxon>Crassulaceae</taxon>
        <taxon>Kalanchoe</taxon>
    </lineage>
</organism>
<sequence>MPPKKKEESASRRTRSQVAPGWTLTDSLTLVNEIAAVEAECLDALSYYQKWKIISDNCAALEVNRTLDQCRRKWDSLFAEYDRIKRWEGGGDAYWGLARERRRAVGLPEDFDRDLFNAVDVVVKAQVERASSRPDAVLEDADADPLGVISPPVFKKQSHQLTPQKRQVEVKKEKKIADDRQTGSADVMATQPGEKDGSVEVTASQLREKAELIQAILEGKLAENKDYTLGDLKQGPSSRINLARRQGDKLIDCFGLIASTLDQLCKATHTQ</sequence>
<evidence type="ECO:0000313" key="4">
    <source>
        <dbReference type="Proteomes" id="UP000594263"/>
    </source>
</evidence>
<evidence type="ECO:0000256" key="1">
    <source>
        <dbReference type="SAM" id="MobiDB-lite"/>
    </source>
</evidence>
<accession>A0A7N0U6N2</accession>
<dbReference type="Gramene" id="Kaladp0056s0068.1.v1.1">
    <property type="protein sequence ID" value="Kaladp0056s0068.1.v1.1"/>
    <property type="gene ID" value="Kaladp0056s0068.v1.1"/>
</dbReference>
<evidence type="ECO:0000313" key="3">
    <source>
        <dbReference type="EnsemblPlants" id="Kaladp0056s0068.1.v1.1"/>
    </source>
</evidence>
<feature type="region of interest" description="Disordered" evidence="1">
    <location>
        <begin position="175"/>
        <end position="198"/>
    </location>
</feature>
<name>A0A7N0U6N2_KALFE</name>
<proteinExistence type="predicted"/>
<dbReference type="PROSITE" id="PS50090">
    <property type="entry name" value="MYB_LIKE"/>
    <property type="match status" value="1"/>
</dbReference>
<dbReference type="AlphaFoldDB" id="A0A7N0U6N2"/>
<dbReference type="PANTHER" id="PTHR33492">
    <property type="entry name" value="OSJNBA0043A12.37 PROTEIN-RELATED"/>
    <property type="match status" value="1"/>
</dbReference>
<dbReference type="EnsemblPlants" id="Kaladp0056s0068.1.v1.1">
    <property type="protein sequence ID" value="Kaladp0056s0068.1.v1.1"/>
    <property type="gene ID" value="Kaladp0056s0068.v1.1"/>
</dbReference>
<dbReference type="InterPro" id="IPR001005">
    <property type="entry name" value="SANT/Myb"/>
</dbReference>
<evidence type="ECO:0000259" key="2">
    <source>
        <dbReference type="PROSITE" id="PS50090"/>
    </source>
</evidence>
<feature type="domain" description="Myb-like" evidence="2">
    <location>
        <begin position="22"/>
        <end position="78"/>
    </location>
</feature>
<dbReference type="Gene3D" id="1.10.10.60">
    <property type="entry name" value="Homeodomain-like"/>
    <property type="match status" value="1"/>
</dbReference>
<dbReference type="Proteomes" id="UP000594263">
    <property type="component" value="Unplaced"/>
</dbReference>
<keyword evidence="4" id="KW-1185">Reference proteome</keyword>
<dbReference type="PANTHER" id="PTHR33492:SF4">
    <property type="entry name" value="OS02G0174300 PROTEIN"/>
    <property type="match status" value="1"/>
</dbReference>
<dbReference type="OMA" id="CKATHTQ"/>
<reference evidence="3" key="1">
    <citation type="submission" date="2021-01" db="UniProtKB">
        <authorList>
            <consortium name="EnsemblPlants"/>
        </authorList>
    </citation>
    <scope>IDENTIFICATION</scope>
</reference>
<dbReference type="InterPro" id="IPR044822">
    <property type="entry name" value="Myb_DNA-bind_4"/>
</dbReference>